<keyword evidence="4" id="KW-0411">Iron-sulfur</keyword>
<comment type="caution">
    <text evidence="6">The sequence shown here is derived from an EMBL/GenBank/DDBJ whole genome shotgun (WGS) entry which is preliminary data.</text>
</comment>
<dbReference type="GO" id="GO:0051539">
    <property type="term" value="F:4 iron, 4 sulfur cluster binding"/>
    <property type="evidence" value="ECO:0007669"/>
    <property type="project" value="UniProtKB-KW"/>
</dbReference>
<reference evidence="6 7" key="1">
    <citation type="journal article" date="2015" name="Microbiome">
        <title>Genomic resolution of linkages in carbon, nitrogen, and sulfur cycling among widespread estuary sediment bacteria.</title>
        <authorList>
            <person name="Baker B.J."/>
            <person name="Lazar C.S."/>
            <person name="Teske A.P."/>
            <person name="Dick G.J."/>
        </authorList>
    </citation>
    <scope>NUCLEOTIDE SEQUENCE [LARGE SCALE GENOMIC DNA]</scope>
    <source>
        <strain evidence="6">DG_54_3</strain>
    </source>
</reference>
<feature type="non-terminal residue" evidence="6">
    <location>
        <position position="1"/>
    </location>
</feature>
<dbReference type="InterPro" id="IPR007160">
    <property type="entry name" value="DUF362"/>
</dbReference>
<organism evidence="6 7">
    <name type="scientific">candidate division WOR-1 bacterium DG_54_3</name>
    <dbReference type="NCBI Taxonomy" id="1703775"/>
    <lineage>
        <taxon>Bacteria</taxon>
        <taxon>Bacillati</taxon>
        <taxon>Saganbacteria</taxon>
    </lineage>
</organism>
<dbReference type="PROSITE" id="PS51379">
    <property type="entry name" value="4FE4S_FER_2"/>
    <property type="match status" value="2"/>
</dbReference>
<feature type="domain" description="4Fe-4S ferredoxin-type" evidence="5">
    <location>
        <begin position="319"/>
        <end position="348"/>
    </location>
</feature>
<evidence type="ECO:0000256" key="4">
    <source>
        <dbReference type="ARBA" id="ARBA00023014"/>
    </source>
</evidence>
<dbReference type="GO" id="GO:0046872">
    <property type="term" value="F:metal ion binding"/>
    <property type="evidence" value="ECO:0007669"/>
    <property type="project" value="UniProtKB-KW"/>
</dbReference>
<dbReference type="Proteomes" id="UP000051861">
    <property type="component" value="Unassembled WGS sequence"/>
</dbReference>
<evidence type="ECO:0000256" key="1">
    <source>
        <dbReference type="ARBA" id="ARBA00022485"/>
    </source>
</evidence>
<evidence type="ECO:0000256" key="2">
    <source>
        <dbReference type="ARBA" id="ARBA00022723"/>
    </source>
</evidence>
<dbReference type="InterPro" id="IPR017900">
    <property type="entry name" value="4Fe4S_Fe_S_CS"/>
</dbReference>
<sequence>IGGLKHFVKPGQKVILKVNGIMSAGPEAGVTTHPSIISSVVKEVKKLGALPLVGDSPGNALADIQQIMKKTGIKKATEEAGGKIIPFQVAGITEFPSPSNSKRIKTLHLCKEVLEADVIINLPKLKTHNLTFYTGAIKNMFGSVPGFNKSKYHLWAPRSAQLSESLVDIFQITKPALNIMDGIIGMEGNGPSAGNKRTLGAIITSTDAVALDAVCSAAIGYKPFAIDTTRIAHKRGLGEGRLENIEILGTPLSEIIQKNWKHPVASYSLTRYLPQFIYSLTSPLTRFIRVNPVIIQEACTKCMICVNNCPTKTIHYKEDKVEIDLSNCIMCFCCHELCPHQAIKLERSWLVRKLGLVQKE</sequence>
<evidence type="ECO:0000256" key="3">
    <source>
        <dbReference type="ARBA" id="ARBA00023004"/>
    </source>
</evidence>
<dbReference type="PATRIC" id="fig|1703775.3.peg.3412"/>
<gene>
    <name evidence="6" type="ORF">AMJ44_02765</name>
</gene>
<dbReference type="Pfam" id="PF13237">
    <property type="entry name" value="Fer4_10"/>
    <property type="match status" value="1"/>
</dbReference>
<dbReference type="PANTHER" id="PTHR24960">
    <property type="entry name" value="PHOTOSYSTEM I IRON-SULFUR CENTER-RELATED"/>
    <property type="match status" value="1"/>
</dbReference>
<feature type="domain" description="4Fe-4S ferredoxin-type" evidence="5">
    <location>
        <begin position="290"/>
        <end position="318"/>
    </location>
</feature>
<evidence type="ECO:0000313" key="6">
    <source>
        <dbReference type="EMBL" id="KPJ69754.1"/>
    </source>
</evidence>
<dbReference type="Pfam" id="PF04015">
    <property type="entry name" value="DUF362"/>
    <property type="match status" value="1"/>
</dbReference>
<dbReference type="EMBL" id="LIZX01000015">
    <property type="protein sequence ID" value="KPJ69754.1"/>
    <property type="molecule type" value="Genomic_DNA"/>
</dbReference>
<dbReference type="AlphaFoldDB" id="A0A0S7Y573"/>
<dbReference type="PROSITE" id="PS00198">
    <property type="entry name" value="4FE4S_FER_1"/>
    <property type="match status" value="1"/>
</dbReference>
<dbReference type="Gene3D" id="3.30.70.20">
    <property type="match status" value="1"/>
</dbReference>
<protein>
    <recommendedName>
        <fullName evidence="5">4Fe-4S ferredoxin-type domain-containing protein</fullName>
    </recommendedName>
</protein>
<evidence type="ECO:0000259" key="5">
    <source>
        <dbReference type="PROSITE" id="PS51379"/>
    </source>
</evidence>
<dbReference type="PANTHER" id="PTHR24960:SF76">
    <property type="entry name" value="4FE-4S FERREDOXIN-TYPE DOMAIN-CONTAINING PROTEIN"/>
    <property type="match status" value="1"/>
</dbReference>
<name>A0A0S7Y573_UNCSA</name>
<keyword evidence="1" id="KW-0004">4Fe-4S</keyword>
<accession>A0A0S7Y573</accession>
<evidence type="ECO:0000313" key="7">
    <source>
        <dbReference type="Proteomes" id="UP000051861"/>
    </source>
</evidence>
<dbReference type="InterPro" id="IPR017896">
    <property type="entry name" value="4Fe4S_Fe-S-bd"/>
</dbReference>
<keyword evidence="3" id="KW-0408">Iron</keyword>
<dbReference type="SUPFAM" id="SSF54862">
    <property type="entry name" value="4Fe-4S ferredoxins"/>
    <property type="match status" value="1"/>
</dbReference>
<keyword evidence="2" id="KW-0479">Metal-binding</keyword>
<dbReference type="InterPro" id="IPR050157">
    <property type="entry name" value="PSI_iron-sulfur_center"/>
</dbReference>
<proteinExistence type="predicted"/>